<feature type="compositionally biased region" description="Polar residues" evidence="1">
    <location>
        <begin position="250"/>
        <end position="259"/>
    </location>
</feature>
<feature type="compositionally biased region" description="Low complexity" evidence="1">
    <location>
        <begin position="134"/>
        <end position="148"/>
    </location>
</feature>
<accession>A0A8H7RHE8</accession>
<feature type="region of interest" description="Disordered" evidence="1">
    <location>
        <begin position="71"/>
        <end position="181"/>
    </location>
</feature>
<organism evidence="2 3">
    <name type="scientific">Mucor plumbeus</name>
    <dbReference type="NCBI Taxonomy" id="97098"/>
    <lineage>
        <taxon>Eukaryota</taxon>
        <taxon>Fungi</taxon>
        <taxon>Fungi incertae sedis</taxon>
        <taxon>Mucoromycota</taxon>
        <taxon>Mucoromycotina</taxon>
        <taxon>Mucoromycetes</taxon>
        <taxon>Mucorales</taxon>
        <taxon>Mucorineae</taxon>
        <taxon>Mucoraceae</taxon>
        <taxon>Mucor</taxon>
    </lineage>
</organism>
<dbReference type="PANTHER" id="PTHR12751:SF18">
    <property type="entry name" value="PHOSPHATASE AND ACTIN REGULATOR 1"/>
    <property type="match status" value="1"/>
</dbReference>
<protein>
    <submittedName>
        <fullName evidence="2">Uncharacterized protein</fullName>
    </submittedName>
</protein>
<dbReference type="Proteomes" id="UP000650833">
    <property type="component" value="Unassembled WGS sequence"/>
</dbReference>
<evidence type="ECO:0000313" key="3">
    <source>
        <dbReference type="Proteomes" id="UP000650833"/>
    </source>
</evidence>
<feature type="compositionally biased region" description="Low complexity" evidence="1">
    <location>
        <begin position="71"/>
        <end position="106"/>
    </location>
</feature>
<gene>
    <name evidence="2" type="ORF">INT46_008643</name>
</gene>
<keyword evidence="3" id="KW-1185">Reference proteome</keyword>
<feature type="compositionally biased region" description="Low complexity" evidence="1">
    <location>
        <begin position="195"/>
        <end position="235"/>
    </location>
</feature>
<dbReference type="PANTHER" id="PTHR12751">
    <property type="entry name" value="PHOSPHATASE AND ACTIN REGULATOR PHACTR"/>
    <property type="match status" value="1"/>
</dbReference>
<reference evidence="2" key="1">
    <citation type="submission" date="2020-12" db="EMBL/GenBank/DDBJ databases">
        <title>Metabolic potential, ecology and presence of endohyphal bacteria is reflected in genomic diversity of Mucoromycotina.</title>
        <authorList>
            <person name="Muszewska A."/>
            <person name="Okrasinska A."/>
            <person name="Steczkiewicz K."/>
            <person name="Drgas O."/>
            <person name="Orlowska M."/>
            <person name="Perlinska-Lenart U."/>
            <person name="Aleksandrzak-Piekarczyk T."/>
            <person name="Szatraj K."/>
            <person name="Zielenkiewicz U."/>
            <person name="Pilsyk S."/>
            <person name="Malc E."/>
            <person name="Mieczkowski P."/>
            <person name="Kruszewska J.S."/>
            <person name="Biernat P."/>
            <person name="Pawlowska J."/>
        </authorList>
    </citation>
    <scope>NUCLEOTIDE SEQUENCE</scope>
    <source>
        <strain evidence="2">CBS 226.32</strain>
    </source>
</reference>
<sequence length="350" mass="39174">MSYFQNDGDDDMSLADIMSLKITASPTDDKKMDKNPMWNDWSYQNELYHQQLQSSYYQLQYLQQQQMMMMMRNSTSSRRSSTVSSNSSNASRYRPSLLSPSTSNSNVKQQFHRSESNKRTVVTPINTSRPNRMSPSSTSSTSSTPTTPKSIELPKRRQSLGKRIKKVFGMTETGSGTIGKKAGELPKLIHVDTTFSASSSSNKSKVRSSSSTTSSSSFMINNTSLPASPDSSISSRHNQHHRRRPPFLDTNIQQLPSPASSTVSTITSSFSSNNTNSSITSSKKSLSFNPAIKLHETFSAQEYDRRCDTGATCQKLTPVLALKIKEELNNFKLNDMFVHVDSRQNTHFFM</sequence>
<feature type="region of interest" description="Disordered" evidence="1">
    <location>
        <begin position="195"/>
        <end position="283"/>
    </location>
</feature>
<feature type="compositionally biased region" description="Basic residues" evidence="1">
    <location>
        <begin position="156"/>
        <end position="166"/>
    </location>
</feature>
<evidence type="ECO:0000256" key="1">
    <source>
        <dbReference type="SAM" id="MobiDB-lite"/>
    </source>
</evidence>
<feature type="compositionally biased region" description="Low complexity" evidence="1">
    <location>
        <begin position="260"/>
        <end position="283"/>
    </location>
</feature>
<comment type="caution">
    <text evidence="2">The sequence shown here is derived from an EMBL/GenBank/DDBJ whole genome shotgun (WGS) entry which is preliminary data.</text>
</comment>
<dbReference type="AlphaFoldDB" id="A0A8H7RHE8"/>
<proteinExistence type="predicted"/>
<name>A0A8H7RHE8_9FUNG</name>
<dbReference type="OrthoDB" id="5563016at2759"/>
<evidence type="ECO:0000313" key="2">
    <source>
        <dbReference type="EMBL" id="KAG2211514.1"/>
    </source>
</evidence>
<dbReference type="GO" id="GO:0030036">
    <property type="term" value="P:actin cytoskeleton organization"/>
    <property type="evidence" value="ECO:0007669"/>
    <property type="project" value="TreeGrafter"/>
</dbReference>
<feature type="compositionally biased region" description="Polar residues" evidence="1">
    <location>
        <begin position="119"/>
        <end position="133"/>
    </location>
</feature>
<dbReference type="GO" id="GO:0003779">
    <property type="term" value="F:actin binding"/>
    <property type="evidence" value="ECO:0007669"/>
    <property type="project" value="TreeGrafter"/>
</dbReference>
<dbReference type="EMBL" id="JAEPRC010000064">
    <property type="protein sequence ID" value="KAG2211514.1"/>
    <property type="molecule type" value="Genomic_DNA"/>
</dbReference>